<feature type="compositionally biased region" description="Basic and acidic residues" evidence="2">
    <location>
        <begin position="6711"/>
        <end position="6762"/>
    </location>
</feature>
<feature type="region of interest" description="Disordered" evidence="2">
    <location>
        <begin position="5378"/>
        <end position="5428"/>
    </location>
</feature>
<feature type="compositionally biased region" description="Gly residues" evidence="2">
    <location>
        <begin position="6196"/>
        <end position="6206"/>
    </location>
</feature>
<dbReference type="Pfam" id="PF22562">
    <property type="entry name" value="UBA_7"/>
    <property type="match status" value="1"/>
</dbReference>
<feature type="domain" description="UBA" evidence="3">
    <location>
        <begin position="2250"/>
        <end position="2299"/>
    </location>
</feature>
<feature type="region of interest" description="Disordered" evidence="2">
    <location>
        <begin position="3035"/>
        <end position="3062"/>
    </location>
</feature>
<feature type="compositionally biased region" description="Basic and acidic residues" evidence="2">
    <location>
        <begin position="1691"/>
        <end position="1700"/>
    </location>
</feature>
<feature type="compositionally biased region" description="Basic and acidic residues" evidence="2">
    <location>
        <begin position="3647"/>
        <end position="3661"/>
    </location>
</feature>
<feature type="region of interest" description="Disordered" evidence="2">
    <location>
        <begin position="4112"/>
        <end position="4165"/>
    </location>
</feature>
<dbReference type="PANTHER" id="PTHR48125:SF10">
    <property type="entry name" value="OS12G0136300 PROTEIN"/>
    <property type="match status" value="1"/>
</dbReference>
<feature type="region of interest" description="Disordered" evidence="2">
    <location>
        <begin position="3979"/>
        <end position="4010"/>
    </location>
</feature>
<feature type="compositionally biased region" description="Polar residues" evidence="2">
    <location>
        <begin position="1717"/>
        <end position="1726"/>
    </location>
</feature>
<feature type="region of interest" description="Disordered" evidence="2">
    <location>
        <begin position="798"/>
        <end position="857"/>
    </location>
</feature>
<feature type="compositionally biased region" description="Basic and acidic residues" evidence="2">
    <location>
        <begin position="3979"/>
        <end position="4007"/>
    </location>
</feature>
<feature type="compositionally biased region" description="Basic and acidic residues" evidence="2">
    <location>
        <begin position="3448"/>
        <end position="3458"/>
    </location>
</feature>
<feature type="compositionally biased region" description="Polar residues" evidence="2">
    <location>
        <begin position="5933"/>
        <end position="5945"/>
    </location>
</feature>
<feature type="compositionally biased region" description="Acidic residues" evidence="2">
    <location>
        <begin position="4863"/>
        <end position="4906"/>
    </location>
</feature>
<feature type="compositionally biased region" description="Low complexity" evidence="2">
    <location>
        <begin position="1968"/>
        <end position="1993"/>
    </location>
</feature>
<feature type="region of interest" description="Disordered" evidence="2">
    <location>
        <begin position="4753"/>
        <end position="5165"/>
    </location>
</feature>
<feature type="compositionally biased region" description="Gly residues" evidence="2">
    <location>
        <begin position="6178"/>
        <end position="6187"/>
    </location>
</feature>
<feature type="compositionally biased region" description="Basic and acidic residues" evidence="2">
    <location>
        <begin position="1995"/>
        <end position="2005"/>
    </location>
</feature>
<feature type="compositionally biased region" description="Acidic residues" evidence="2">
    <location>
        <begin position="1674"/>
        <end position="1690"/>
    </location>
</feature>
<feature type="compositionally biased region" description="Basic and acidic residues" evidence="2">
    <location>
        <begin position="254"/>
        <end position="269"/>
    </location>
</feature>
<evidence type="ECO:0000313" key="4">
    <source>
        <dbReference type="EMBL" id="KFG28379.1"/>
    </source>
</evidence>
<feature type="region of interest" description="Disordered" evidence="2">
    <location>
        <begin position="2585"/>
        <end position="2621"/>
    </location>
</feature>
<feature type="region of interest" description="Disordered" evidence="2">
    <location>
        <begin position="2894"/>
        <end position="2955"/>
    </location>
</feature>
<comment type="caution">
    <text evidence="4">The sequence shown here is derived from an EMBL/GenBank/DDBJ whole genome shotgun (WGS) entry which is preliminary data.</text>
</comment>
<feature type="compositionally biased region" description="Low complexity" evidence="2">
    <location>
        <begin position="5109"/>
        <end position="5120"/>
    </location>
</feature>
<feature type="region of interest" description="Disordered" evidence="2">
    <location>
        <begin position="2149"/>
        <end position="2169"/>
    </location>
</feature>
<dbReference type="InterPro" id="IPR009060">
    <property type="entry name" value="UBA-like_sf"/>
</dbReference>
<feature type="compositionally biased region" description="Basic and acidic residues" evidence="2">
    <location>
        <begin position="2681"/>
        <end position="2712"/>
    </location>
</feature>
<feature type="compositionally biased region" description="Basic and acidic residues" evidence="2">
    <location>
        <begin position="333"/>
        <end position="349"/>
    </location>
</feature>
<feature type="compositionally biased region" description="Basic and acidic residues" evidence="2">
    <location>
        <begin position="6899"/>
        <end position="6909"/>
    </location>
</feature>
<evidence type="ECO:0000256" key="2">
    <source>
        <dbReference type="SAM" id="MobiDB-lite"/>
    </source>
</evidence>
<feature type="region of interest" description="Disordered" evidence="2">
    <location>
        <begin position="7057"/>
        <end position="7148"/>
    </location>
</feature>
<feature type="compositionally biased region" description="Basic and acidic residues" evidence="2">
    <location>
        <begin position="5488"/>
        <end position="5499"/>
    </location>
</feature>
<feature type="compositionally biased region" description="Low complexity" evidence="2">
    <location>
        <begin position="2229"/>
        <end position="2240"/>
    </location>
</feature>
<feature type="compositionally biased region" description="Acidic residues" evidence="2">
    <location>
        <begin position="5584"/>
        <end position="5594"/>
    </location>
</feature>
<feature type="compositionally biased region" description="Low complexity" evidence="2">
    <location>
        <begin position="7656"/>
        <end position="7670"/>
    </location>
</feature>
<sequence>MGKIPLSLSDNFQLAVSSLPETQRQLIEVLSSCPDEELLHHLQPFRGWMWEKQGDVTAWAPALNRFDDLMVAYARHKGLLAASEEKNASPTPHGDSPKAFVPSDELVLAVLETSCIVLENCSSKCLYSSVDVVTSLVDAFYLPIVCSAVQVLAVCYGFVKRNRRTGLPRECPELTARLPLLCESPVAYDAFVLTRQPDRSRIQLPGLLYDSGDSSPTETPVGSGDPAARGPGQRRDRERDREAAVGRGSSRRLQRGEEPRLPGESRAETDEFSVSPRRVDPLTFYLAERFPLDFEGFAEFQIIVTSAGAGTPTGSPLVTPAEVSPHLSGLAGREGESHETVPKKPEPSREAAAASAKKDEYSAPRVKTVRIPCVELMLPEASPEDGGAEASALGRRASKDTGALEALFDSVVKKYGIPPQHFTALRHKIRLLHGLQSASYRRELLNMQLSSLSCLLVVNPTLFSSFVASHPFFFIDFLRLLKHHQKLTPRTMLLCADLLSVLLEERNFYKQLAPTLGLFSPHGLFLSILRRLLRHPWASQPLRVKREFLPFLSPALQPGAGAGGDVLTGEEERGRDNAEDAHVDKESCPQDVTMEEAGDPGRATASQEETQTATATAEGGDAEMGNASGKEEKRDEVEDSEEARKSGEEPQAGRIVYTVLGEPEAERRLRDWRSRLQETGVQKLQDDMDRMQTLLHLLAAYASIIAMNNHTIPAFVQPSLLAALVGFLRNREPLVIPVQLFAVRAIEALMEQQQHSSSSSVILLLQQDLELARRFEERILYDAACLVQRVQFGICDGPEPSPKKRELRPAKNGAAGEAATGQEALEAGGPGRAGASGAREEGDADMTEREDAAEVANSAENDILEASRYPAGGTDEDRACYWLSVCEVETRRCLLKALLKDFYVMTMRQGLHTAALGNARQPPAFLDLFTETSQLTALCKDIILLPQWFGLGCVSSLLTSLSEVISDDPLCLSSLSSLGLVPLLLSSLTEAHLRNDQVLGSIGPFLSSLVLHPTGVQLLQRARPCGLHLSSNAPSPLPLPAPLPSSLPSPLPSSPSSSLSLSLANNSVPSCAAASVPSNASVSTVGGVVLAGQALEVQRAAKALEKQVANAGNRNAADADPADQTWSVSTLLMRATAAPQAVLLDRFGESAAGLGSSLDEVLRSVASAVSSSSAASDTCTSFVEHLLVLLRHLERHERRLPLWQPVPPEEGERRLEASKHLRPLLLADLALPPAPPSLWLADRLANVGKLLGTFLQNSETLRCFIAKGGVSLLLSLCSSPSLPPAFLHLYPQHPLVVTLRYVASASFSLPHLLLQLLLLSRATKSTEKLGDLAETWTLDRWPASGGVPPALMFRTRHREADKCLSLADKKALIAAVDACSSALQVAAMLGRELGQAYSVGLTTRFASNHQLFLLQHLGLLLLQLQRVTPFALRLLYATSPPLADAEGTPSLLSSRHNAHEHPAVRASKSLAQSNKLSQAVTSDSLILSSNDMLWSSLVEYAYSVPPDGAAAEGGVEGEGERRLAEARVGGPDAEAEGLETQGRQLAEAAKRGERRENRGERTVDMEEARQEERGEGKAREDGHPRISRAAAESPIVLAETLRGMLQTVRAIVVNASRMLNTNAIRSKGGTPQQQQTHLQVALLHCLSIGLQCRDLLRPVPSAPLPTRLLCPFEPETESESEASTAEGEEEGREREKEACGRPRRRARTQRKEGGPSETEQPETGNASPEVVIDGLGVISTLAYICDVLDWLYKLHVDEKNRGLLLTMTFDAFHKVGGVTELMRVVDYAFAVNLTVHCFFAQRAFAGVCGAEAEGRETPEKQASPLSLEALLPLFLFEETRRRRGSASVDDDSEVSLLACLGKSAADEEDTKGEKRGNAEEGQAKDSEEDAEKRREAFLCWMRELMKQFEALSDKDMKTVRDLASKCLQCALAYCDKATSWKRCLNSPVSQFLQGNLERPSYFQRMQESQGSRSSDSSSAPTSSSGASSGASAALEARETKPEKGETQASRSCGDEGAASARATSAPTGEAPRPSLRFSYTPEGIYQAYLRLQENGENGAQAPEAPVRLLPHNDFRTCDVVGLLRSVQCEAAAHVLVWWSLAAKCGASLRLPDDAAMLAVSTGALGAKGPAAHAARRLHAQQQVAEAFVAASRHKGDRGDRKARRASEEDDVEKYVSERDWLLGPLLAPFLQRVTGFAHKVTYHLFDTMTPQRRAWIHSVFMDLPPPSRTGPASSTGTSGRASGGAAGRGSLHARRAAVLRAAMVEQLTEMGFGESSAQRAVDATNGRSIELAMEWLFERQREEEAAASTAPSASAGAAANASSESTGESADGARGSASGEPPTADSFEASGRGDAAPADGTQRTGASGAESGSTTSAGTVLASGTEAESRSEGHSQTNSATGSGSADGEAPAAALASALTAETGRDTGAAVRARDSRAETRLPSGTQPASLGSPLASSRAAAVAAASALMGEVGPSFDYFGAFLLPSFSADESVSSSASELANVTRALVAAITGGPGASGANGFGRGLSSAFYGLGSRGRSSGGGDRGTGQATEALFFVAASASLAGRLDLDEAWAGGSRERLLAEETGGEGTGVSAGDAAGAAEEPRKEDSTRKTGSRTAVWEGPISAHISDQRALEFSEKIRRQIVPQLLNLVCVLPQSAASLCEALMKLLGAPVDLSVDPKRGRPESGVDAGEKRQEDDPKRRDSKEAGPGESGPEPDTAQAAAVDTQEGKAEEKPPQQEGSASNISKGAGEKSATGDDLEGAPLSAAALLQQMGERNLFVTMRLLTTRLLHLRQLCLCVPELAFRLPALPAFFCANAKMSTAPDAASEDVCEPGTVSKMWGFRAGLLALRLQQQLYGTCLLLAHLLHRKRHAKGMLLAVCHAAAALTRRRTPADRDEALPGKRGPKAGQTPGARAPAAGPAAPLAKKSERGGGPDRRLHAPEKGRTGGAGREAWLGVTATLARNHPVGIFWKLIVSTLSEEALLASAHPFYLSETKGVFLIPQLFRESLGPSSGGAAHAVAEAAARSDASFAREPGVKLEAGDAKTPSESPEGPNPVSTPVLPIASWCLLDLPASPAAASSSSAPLMTDAKVASIVPFPSGPQIHPWCCHSSSCSSCSSSPSCAVSSSPTCLAAAVPAASRPPPFILPALLCIQELLPLYLLHERPATSPGLSPPTHAPGAETGGETHRGARYRGSSRSAPAGPSEKGKAGRHAAASSDSQGGANASTSGSQNAGPLASAGGTGAKERETPSGPEGEGSSLTSGSPGRVLPIHEQKQMVAGCLDLLHFYPGIDGDTTLAVLQILHHLTVVPANALHLLLYSPKGSLLSLPSDVSGGDTGTDSRRRFEALKGVKHEESREDPEDAVMGEEGSGDTKSGAPLTASSLASASRASRTALGAKTGSCKVPALPFFSISATLAHATSSVEMQAALLPPPAKLEASGTERPVEMRREDAPRGPSGERGGNLGGGLGLLLSMPRTAGCNGMLTLIQQIVSHACEEQSVLAAFIENEIRYLFKRAQLASRTLYRRVHGAPPPSAEEEENLRPLVPAEAILETLHPFVQRTPVLVEQILRGCCQFCSTACASREQGGEQTEPSEEGLPGASSKPPVEDSRPETQAAGGSASHGSRNEEKRSPPSASVTPGPEGERGRTPEAMKTTEEQAASASVRSEERKTGDVDVHMESEEGETCAKEGAGSKKIGSGEEGPPSDEGREKTAEKEEAEKVSPPAPPPEAIPCGIYVGHKKGFVFRRGIQGVGYYPEAEGEKHTDGGERSEPVVLLRWLEDHERAQTLPHQKKVKRLLLQARKSPNVAALLMGVLTDYSVLFLNVEAMTRLASAPLQQQPEQGEAKASELGDKKPLDGDGSRDSTAGPGGEKPCEKRKGEQEEGVSRAWRNLDSVLHPPGVSLKGDTEGWASNVRPMYPFALTADSLFYIMIQLISSYPSVLPLLCKPMPLLSAPTPATASACAFEVLQEGRAGRERDDGAAVPTRGEDKEGIEGSSEEKCKPAGAFSIPKPLPLHKLRGGSGHQAGTLDSAASVTNADLSGPGRVDGMHAPASGGGSAAPGTPSAEMIRLYLPQPPPWVFTSSLPSLVGEAAATPSGFDLSRILHSHHGQVPGGAGERRSSGLARGEKKAEEGPPAQATAGSLTARSGGEEEKETDFASFSAEPSDASVSCGAAPVAQVGACAPKGLCSSSAPVRPLLDYLLRDVLSRLLTLTLPPFACTDKTYAAALELQREKKLSVSSLSLGSSPALVSLNHFLQLLGAMACCSLDIRKVLFQQVSGALASLARGVSFASNPALLSRTGRERRESSGDVFDIDQEVLRSQQREHIQLLAAEEQRGAEGTDCYALAAAVASAAATGNNARGFGLKDARRGASAHAAHAVHGSHLGKAAAAGHLPGGPGALAASASSVLGAVAGSTRGGEKESREASASSVVLLQYRLPADLQITAFYTLSSLLYRLFTLPKELPPNPLLLPLSSTAPPTQNEANPEGNSSSGIPRGCGVSGPLPFSGRGGRKDDDEADSGNSSSGGPSGGRSGAGASSTSSGTGREGRASGASIAVRGRVASLAENGETVGGEQEPRDEAAVAARVSDSGLPPTTWLAASRNQASSARQQGGSGRPASGSRGTTNESRSSAARSSGASASGEGEGDPPKGPSAGNLFSGGDCKNDASGQGSSAPRPGPTAPGPSLKSQYGLSLDDLQRLRDSLSLFLFQLPLHSEDAFVSVTIAVRCLTFLTSPELLGLPAVSRDASKDRLRGRGAEGRGKSRGTRGGAEEEDEEARRRRERARRVRRASEMEDDEEDEEEEGEDDEGDGEEDDEEDEDDEDEEDDIEQDEDEDDWDIEEEPEDEDGEVALQCELFDLEDDEDEDDEDDEMGGEDDDEAVGLTDEEDVDADSADSEDEAPAAAGAGLTSTRELPHEVEEEEELLRETGEVEEEEDEEEDEEDDEDDDAPRIRERGDLDYEELLDEEDEDDELQPHEEEALMEDDVSDIVSSLTGRRRRDTGDGDSSPDASSDEDHEDLGDGQDGDGPDSASEAPDQEDEISSASPLEGAATGHGASSSETSGSSAPAEGAAEEDSGGGQGETSRSRLRFLNATTEDGETGLASAFASVSGASSETRGRLPGGSARRPSSSLPGFSPDDMDDDDDDDDLDDDEEDDDDADDLRFHFHLSADAHRELVSAVRGVVSGGRRQGAARDGFDDEFSVDVHLGPQRTGASLGRVSSGAGGAVRGRDAGARGLVGAASNFFRTPGGDSAGLGNGGAHFFIGRGSGFGAQGAGSTRSPFLASPQASGFAPFLGGNSAGGSVFSLFAGPGLGSILDVALGAGAGAQGTGAAHPTLAALTGQTGYQQTWTSWDVSAIPSEHPLFSSSLCRASHSNGASTPASPLQGTSASASGAGPERGAGSGGFGARASGGRPSGSGRDGRINERFLIQHLLEDLSQAFGSEILRTPPSGGAPTARRLTSSSQNLESPRHQAGAAGAESHPSREARHEYEGRDDGAGFEALYGNMNFFEEVEHAHQQRLAAAAVLSRLAVTGTGSGAFLSLDDVPFPVAAPTQPEEPDSREAGEREEMEAAALEADQAEEGEEASTGEERPGEERPGEERQRTDTTTGAEGEPSSEEARRAQISVASTPHSDRPEGTALREGTVDAGVLPGASVEPAASAQREEMEVDMEAAPAPTPQAPQRETVEERSPETEPRDAGQAAEESGDTHLQGAIQASVETDEMPSTSQDTANANEQPPTSDSTSSSSPSSASSSSSSSSASSSSSSSSSSSPEEGGGPLAPLARALGLTEAQLFDAAGMDPSFLEALPEDLREEIVVQQLRQLTIQAVEQRRSENESLCSAPPSSAGEEAPRATEAESAAATHAATEAVVGGQPAEASGPQPTSSSRRPGGAPPLSEIRREYLSALPSALRQQVIAACRANEETSGDSGAQQRASTSQEHSDAGTDLDNATFLATLDPALRQEVLLTAGSDFLRTLPTEIMAEASLLRERVLQRSQHARSARDRGAAAQGGRGDGDRARGNASAHGRGDRDRAGLQHFLGFIRGNNGGAGGAATAGTSSQTGASSRSRSSTGAGASQARGGQGAGSGGGAQAPIFSFGTRVGFEGTDNLLGERGNGDLYLAGLFDFLDSQILQGGTLEESGRAGLGRLQSRGSAPLFGVQSFPSPSAEDGLGAGGAGGRGRSMDRDGAGFLGTRGGVRGAGPPEARNLSLGAGNPLLQESAVLSGTPASPAGAADPLSLLRGSHAPVQRAFQGADRTPGLSSNSALERFLQGTWAAIAAAASNSNSFGGVTISGIPSSRSALIVNPNSGTYPLLVGAGLAAPGSAGAPSQGSGAGAQLGSSSGFFGGSVPGGAGTQVNVLLTGGLLGQGGGNLLSLLSSSIRGAGARPAMVAGGRDMLGNGLSFSGTSGGGLSGTVVTRPDGVVDGLSALNEWLLLSPSVNAAGHPSSFAGASGLQTDGGFRGGATSRRGSDGGYEVVARSPAGFYLHGGSPLRGPRPPFHPLGVLGICRLFYLRKEINRKLFFTLLCNVASAHQDAWHLLVLLFLVICWSAAPDCHQPESSSARSSASSPPLSSVGFPPSALYGALFEGASSNAVALFERPSAAAVATERVLEQLRSLLTVLPSASAAFAHRMRHPQAVSLRDVAYPSSLSAISSLFGKKDEKAPRVASAPDDFGPGRDEPKKGEDKKREIQGKGGAGRSRGRQGEDDRKPLEEPEKSGGKKDGANLAKKEKGSRDRGAAAERGDGEERGEATHGSDATEESACAAKPRACIERKEEAAAQNGYIAAEKGRESELFASAWRRRTGGGTEEDGRSRGREERAATLGGRGACDDEDALGGSRRSGSGDGEDLVHELRRKKKRREWNGAALSFGIGSSPSASALSPVGVQPGGGEKEGGEKETGRAGTAVSTDGQCLPEGVGVKKEPEGGALAPRASFGDPAASSSRVIPGTNERASQMRERREEEKEGKSAVSAGRMVPHEKSGGSSGSPPGKDDEKKIVFGEGIKEATLEYPINVLMTLTSGTLFQSSPRLMNHLLSAVYFLLVGGDGAGSREGEGSATKASSSQRRSGASASAPERGDSPGVTGASESSGSPPVETVSSGAPGVSEDAGAAAPTVTVASKPRPEETGSGAVSASGPSPEKENAMLRVVSPTAGRALCQLLCSPSVAASWSQGAHTPQQREAHQQQLNLVAKVVGCLYSSTQHRAWVEEALKQNATTLSRGISDELRLLAETMRASVRFLGRDSGSPEPALSPHDDLWRRRDLLDPQLAAFNRLCSTLSDVLSQIEEQAGGKEKEREQERAPRSPTSQGNNASAVCRASRAPSGQEAEMRETAAPGSSSSAPTPGAPEGPPAASTSPERSEKGGGSAGSSEARDTALQSLEAAALEAIESLNTVAMSTASRQTGARASGGKRGEGAESRERVSSALVAFRNFFDQSGVALIWEQLDDVLTAVEECYPSLTMQVAAPGLLPPREARRRLPAAVREGDEGEARREEEDDEGRGSEGRRRRVRREEELEEEEEDGRRREDAEASGLVDGGREVWPASAAATSAPTDDAAPLILSQLLPILEAYLQVHQTCIAADYDVKEVADLGQLDLFSLASEAANAPCMKVGTPDSMASPEDEKRRTTTQEDALSPRVDSRAAGDTGQLAPLSPSAHASAATASPSQRHAELCCFGERHKASINALVKQTPSLLTTTLQPLLKLAPMTVAFENKRLYFRHKIREMRQSARFETIRLSVRRDQVFTDSYHQIRMRSGTATKRRQSKGTDDNGIHVMSRRLCLSPENVVEFSVSYDIKVI</sequence>
<feature type="compositionally biased region" description="Basic and acidic residues" evidence="2">
    <location>
        <begin position="2605"/>
        <end position="2614"/>
    </location>
</feature>
<feature type="compositionally biased region" description="Polar residues" evidence="2">
    <location>
        <begin position="7311"/>
        <end position="7320"/>
    </location>
</feature>
<feature type="compositionally biased region" description="Low complexity" evidence="2">
    <location>
        <begin position="4477"/>
        <end position="4486"/>
    </location>
</feature>
<feature type="compositionally biased region" description="Low complexity" evidence="2">
    <location>
        <begin position="6061"/>
        <end position="6086"/>
    </location>
</feature>
<feature type="region of interest" description="Disordered" evidence="2">
    <location>
        <begin position="310"/>
        <end position="359"/>
    </location>
</feature>
<feature type="compositionally biased region" description="Basic and acidic residues" evidence="2">
    <location>
        <begin position="3711"/>
        <end position="3725"/>
    </location>
</feature>
<feature type="compositionally biased region" description="Low complexity" evidence="2">
    <location>
        <begin position="7549"/>
        <end position="7558"/>
    </location>
</feature>
<feature type="region of interest" description="Disordered" evidence="2">
    <location>
        <begin position="1865"/>
        <end position="1890"/>
    </location>
</feature>
<feature type="compositionally biased region" description="Basic and acidic residues" evidence="2">
    <location>
        <begin position="233"/>
        <end position="244"/>
    </location>
</feature>
<feature type="compositionally biased region" description="Acidic residues" evidence="2">
    <location>
        <begin position="4965"/>
        <end position="4978"/>
    </location>
</feature>
<feature type="compositionally biased region" description="Low complexity" evidence="2">
    <location>
        <begin position="2364"/>
        <end position="2379"/>
    </location>
</feature>
<feature type="compositionally biased region" description="Basic and acidic residues" evidence="2">
    <location>
        <begin position="2731"/>
        <end position="2740"/>
    </location>
</feature>
<organism evidence="4 5">
    <name type="scientific">Toxoplasma gondii p89</name>
    <dbReference type="NCBI Taxonomy" id="943119"/>
    <lineage>
        <taxon>Eukaryota</taxon>
        <taxon>Sar</taxon>
        <taxon>Alveolata</taxon>
        <taxon>Apicomplexa</taxon>
        <taxon>Conoidasida</taxon>
        <taxon>Coccidia</taxon>
        <taxon>Eucoccidiorida</taxon>
        <taxon>Eimeriorina</taxon>
        <taxon>Sarcocystidae</taxon>
        <taxon>Toxoplasma</taxon>
    </lineage>
</organism>
<dbReference type="Pfam" id="PF14377">
    <property type="entry name" value="UBM"/>
    <property type="match status" value="3"/>
</dbReference>
<evidence type="ECO:0000313" key="5">
    <source>
        <dbReference type="Proteomes" id="UP000028828"/>
    </source>
</evidence>
<feature type="compositionally biased region" description="Polar residues" evidence="2">
    <location>
        <begin position="4487"/>
        <end position="4499"/>
    </location>
</feature>
<feature type="region of interest" description="Disordered" evidence="2">
    <location>
        <begin position="7616"/>
        <end position="7670"/>
    </location>
</feature>
<feature type="compositionally biased region" description="Low complexity" evidence="2">
    <location>
        <begin position="5744"/>
        <end position="5779"/>
    </location>
</feature>
<feature type="region of interest" description="Disordered" evidence="2">
    <location>
        <begin position="2226"/>
        <end position="2250"/>
    </location>
</feature>
<proteinExistence type="predicted"/>
<dbReference type="OrthoDB" id="343727at2759"/>
<dbReference type="InterPro" id="IPR010309">
    <property type="entry name" value="E3_Ub_ligase_DUF908"/>
</dbReference>
<keyword evidence="1 4" id="KW-0808">Transferase</keyword>
<feature type="compositionally biased region" description="Basic and acidic residues" evidence="2">
    <location>
        <begin position="6962"/>
        <end position="6975"/>
    </location>
</feature>
<feature type="region of interest" description="Disordered" evidence="2">
    <location>
        <begin position="560"/>
        <end position="656"/>
    </location>
</feature>
<feature type="compositionally biased region" description="Polar residues" evidence="2">
    <location>
        <begin position="5730"/>
        <end position="5743"/>
    </location>
</feature>
<feature type="region of interest" description="Disordered" evidence="2">
    <location>
        <begin position="6057"/>
        <end position="6098"/>
    </location>
</feature>
<feature type="compositionally biased region" description="Basic and acidic residues" evidence="2">
    <location>
        <begin position="7296"/>
        <end position="7309"/>
    </location>
</feature>
<feature type="compositionally biased region" description="Acidic residues" evidence="2">
    <location>
        <begin position="4799"/>
        <end position="4855"/>
    </location>
</feature>
<feature type="compositionally biased region" description="Low complexity" evidence="2">
    <location>
        <begin position="7063"/>
        <end position="7081"/>
    </location>
</feature>
<feature type="compositionally biased region" description="Basic and acidic residues" evidence="2">
    <location>
        <begin position="3670"/>
        <end position="3685"/>
    </location>
</feature>
<dbReference type="GO" id="GO:0016740">
    <property type="term" value="F:transferase activity"/>
    <property type="evidence" value="ECO:0007669"/>
    <property type="project" value="UniProtKB-KW"/>
</dbReference>
<feature type="compositionally biased region" description="Basic and acidic residues" evidence="2">
    <location>
        <begin position="1871"/>
        <end position="1890"/>
    </location>
</feature>
<dbReference type="InterPro" id="IPR010314">
    <property type="entry name" value="E3_Ub_ligase_DUF913"/>
</dbReference>
<feature type="region of interest" description="Disordered" evidence="2">
    <location>
        <begin position="1963"/>
        <end position="2037"/>
    </location>
</feature>
<dbReference type="Pfam" id="PF06012">
    <property type="entry name" value="DUF908"/>
    <property type="match status" value="1"/>
</dbReference>
<feature type="compositionally biased region" description="Polar residues" evidence="2">
    <location>
        <begin position="7093"/>
        <end position="7107"/>
    </location>
</feature>
<dbReference type="PROSITE" id="PS50030">
    <property type="entry name" value="UBA"/>
    <property type="match status" value="1"/>
</dbReference>
<feature type="compositionally biased region" description="Low complexity" evidence="2">
    <location>
        <begin position="2911"/>
        <end position="2929"/>
    </location>
</feature>
<feature type="compositionally biased region" description="Gly residues" evidence="2">
    <location>
        <begin position="5403"/>
        <end position="5413"/>
    </location>
</feature>
<feature type="region of interest" description="Disordered" evidence="2">
    <location>
        <begin position="4477"/>
        <end position="4695"/>
    </location>
</feature>
<feature type="compositionally biased region" description="Acidic residues" evidence="2">
    <location>
        <begin position="5144"/>
        <end position="5165"/>
    </location>
</feature>
<dbReference type="CDD" id="cd14296">
    <property type="entry name" value="UBA1_scUBP14_like"/>
    <property type="match status" value="1"/>
</dbReference>
<feature type="region of interest" description="Disordered" evidence="2">
    <location>
        <begin position="6668"/>
        <end position="6776"/>
    </location>
</feature>
<feature type="compositionally biased region" description="Low complexity" evidence="2">
    <location>
        <begin position="3380"/>
        <end position="3390"/>
    </location>
</feature>
<accession>A0A086J8B1</accession>
<feature type="region of interest" description="Disordered" evidence="2">
    <location>
        <begin position="5555"/>
        <end position="5790"/>
    </location>
</feature>
<feature type="region of interest" description="Disordered" evidence="2">
    <location>
        <begin position="5450"/>
        <end position="5499"/>
    </location>
</feature>
<feature type="compositionally biased region" description="Basic and acidic residues" evidence="2">
    <location>
        <begin position="2895"/>
        <end position="2904"/>
    </location>
</feature>
<dbReference type="InterPro" id="IPR015940">
    <property type="entry name" value="UBA"/>
</dbReference>
<feature type="compositionally biased region" description="Basic and acidic residues" evidence="2">
    <location>
        <begin position="4122"/>
        <end position="4138"/>
    </location>
</feature>
<feature type="region of interest" description="Disordered" evidence="2">
    <location>
        <begin position="1509"/>
        <end position="1587"/>
    </location>
</feature>
<feature type="region of interest" description="Disordered" evidence="2">
    <location>
        <begin position="2302"/>
        <end position="2455"/>
    </location>
</feature>
<feature type="compositionally biased region" description="Basic and acidic residues" evidence="2">
    <location>
        <begin position="2930"/>
        <end position="2949"/>
    </location>
</feature>
<feature type="compositionally biased region" description="Basic and acidic residues" evidence="2">
    <location>
        <begin position="5691"/>
        <end position="5704"/>
    </location>
</feature>
<feature type="region of interest" description="Disordered" evidence="2">
    <location>
        <begin position="7294"/>
        <end position="7381"/>
    </location>
</feature>
<feature type="compositionally biased region" description="Low complexity" evidence="2">
    <location>
        <begin position="5054"/>
        <end position="5076"/>
    </location>
</feature>
<feature type="compositionally biased region" description="Basic and acidic residues" evidence="2">
    <location>
        <begin position="570"/>
        <end position="588"/>
    </location>
</feature>
<feature type="compositionally biased region" description="Polar residues" evidence="2">
    <location>
        <begin position="5378"/>
        <end position="5394"/>
    </location>
</feature>
<feature type="region of interest" description="Disordered" evidence="2">
    <location>
        <begin position="2678"/>
        <end position="2763"/>
    </location>
</feature>
<feature type="compositionally biased region" description="Low complexity" evidence="2">
    <location>
        <begin position="813"/>
        <end position="827"/>
    </location>
</feature>
<protein>
    <submittedName>
        <fullName evidence="4">HECT-domain (Ubiquitin-transferase) domain-containing protein</fullName>
    </submittedName>
</protein>
<dbReference type="SMART" id="SM00165">
    <property type="entry name" value="UBA"/>
    <property type="match status" value="1"/>
</dbReference>
<feature type="region of interest" description="Disordered" evidence="2">
    <location>
        <begin position="3839"/>
        <end position="3896"/>
    </location>
</feature>
<dbReference type="Proteomes" id="UP000028828">
    <property type="component" value="Unassembled WGS sequence"/>
</dbReference>
<feature type="compositionally biased region" description="Low complexity" evidence="2">
    <location>
        <begin position="603"/>
        <end position="618"/>
    </location>
</feature>
<dbReference type="PANTHER" id="PTHR48125">
    <property type="entry name" value="LP07818P1"/>
    <property type="match status" value="1"/>
</dbReference>
<feature type="region of interest" description="Disordered" evidence="2">
    <location>
        <begin position="7483"/>
        <end position="7558"/>
    </location>
</feature>
<feature type="region of interest" description="Disordered" evidence="2">
    <location>
        <begin position="4040"/>
        <end position="4067"/>
    </location>
</feature>
<feature type="region of interest" description="Disordered" evidence="2">
    <location>
        <begin position="6804"/>
        <end position="7003"/>
    </location>
</feature>
<gene>
    <name evidence="4" type="ORF">TGP89_295710</name>
</gene>
<feature type="region of interest" description="Disordered" evidence="2">
    <location>
        <begin position="6163"/>
        <end position="6218"/>
    </location>
</feature>
<feature type="compositionally biased region" description="Basic and acidic residues" evidence="2">
    <location>
        <begin position="6818"/>
        <end position="6829"/>
    </location>
</feature>
<dbReference type="SUPFAM" id="SSF46934">
    <property type="entry name" value="UBA-like"/>
    <property type="match status" value="1"/>
</dbReference>
<feature type="compositionally biased region" description="Basic and acidic residues" evidence="2">
    <location>
        <begin position="4955"/>
        <end position="4964"/>
    </location>
</feature>
<feature type="region of interest" description="Disordered" evidence="2">
    <location>
        <begin position="3354"/>
        <end position="3390"/>
    </location>
</feature>
<dbReference type="VEuPathDB" id="ToxoDB:TGP89_295710"/>
<feature type="compositionally biased region" description="Low complexity" evidence="2">
    <location>
        <begin position="3197"/>
        <end position="3207"/>
    </location>
</feature>
<feature type="compositionally biased region" description="Low complexity" evidence="2">
    <location>
        <begin position="2306"/>
        <end position="2330"/>
    </location>
</feature>
<feature type="compositionally biased region" description="Basic and acidic residues" evidence="2">
    <location>
        <begin position="1548"/>
        <end position="1584"/>
    </location>
</feature>
<reference evidence="4 5" key="1">
    <citation type="submission" date="2014-03" db="EMBL/GenBank/DDBJ databases">
        <authorList>
            <person name="Sibley D."/>
            <person name="Venepally P."/>
            <person name="Karamycheva S."/>
            <person name="Hadjithomas M."/>
            <person name="Khan A."/>
            <person name="Brunk B."/>
            <person name="Roos D."/>
            <person name="Caler E."/>
            <person name="Lorenzi H."/>
        </authorList>
    </citation>
    <scope>NUCLEOTIDE SEQUENCE [LARGE SCALE GENOMIC DNA]</scope>
    <source>
        <strain evidence="5">p89</strain>
    </source>
</reference>
<feature type="region of interest" description="Disordered" evidence="2">
    <location>
        <begin position="3437"/>
        <end position="3468"/>
    </location>
</feature>
<evidence type="ECO:0000259" key="3">
    <source>
        <dbReference type="PROSITE" id="PS50030"/>
    </source>
</evidence>
<feature type="compositionally biased region" description="Basic and acidic residues" evidence="2">
    <location>
        <begin position="4753"/>
        <end position="4767"/>
    </location>
</feature>
<feature type="region of interest" description="Disordered" evidence="2">
    <location>
        <begin position="3171"/>
        <end position="3272"/>
    </location>
</feature>
<feature type="compositionally biased region" description="Basic and acidic residues" evidence="2">
    <location>
        <begin position="629"/>
        <end position="648"/>
    </location>
</feature>
<dbReference type="Gene3D" id="3.90.1750.10">
    <property type="entry name" value="Hect, E3 ligase catalytic domains"/>
    <property type="match status" value="1"/>
</dbReference>
<feature type="compositionally biased region" description="Gly residues" evidence="2">
    <location>
        <begin position="6087"/>
        <end position="6097"/>
    </location>
</feature>
<feature type="compositionally biased region" description="Low complexity" evidence="2">
    <location>
        <begin position="7339"/>
        <end position="7350"/>
    </location>
</feature>
<feature type="region of interest" description="Disordered" evidence="2">
    <location>
        <begin position="5927"/>
        <end position="5952"/>
    </location>
</feature>
<feature type="compositionally biased region" description="Low complexity" evidence="2">
    <location>
        <begin position="5863"/>
        <end position="5875"/>
    </location>
</feature>
<feature type="compositionally biased region" description="Polar residues" evidence="2">
    <location>
        <begin position="3221"/>
        <end position="3238"/>
    </location>
</feature>
<feature type="region of interest" description="Disordered" evidence="2">
    <location>
        <begin position="6002"/>
        <end position="6038"/>
    </location>
</feature>
<dbReference type="Pfam" id="PF06025">
    <property type="entry name" value="DUF913"/>
    <property type="match status" value="2"/>
</dbReference>
<feature type="compositionally biased region" description="Basic and acidic residues" evidence="2">
    <location>
        <begin position="5595"/>
        <end position="5611"/>
    </location>
</feature>
<feature type="compositionally biased region" description="Polar residues" evidence="2">
    <location>
        <begin position="5465"/>
        <end position="5474"/>
    </location>
</feature>
<feature type="compositionally biased region" description="Low complexity" evidence="2">
    <location>
        <begin position="4541"/>
        <end position="4560"/>
    </location>
</feature>
<dbReference type="UniPathway" id="UPA00143"/>
<feature type="compositionally biased region" description="Basic and acidic residues" evidence="2">
    <location>
        <begin position="3848"/>
        <end position="3867"/>
    </location>
</feature>
<feature type="compositionally biased region" description="Low complexity" evidence="2">
    <location>
        <begin position="7135"/>
        <end position="7145"/>
    </location>
</feature>
<feature type="compositionally biased region" description="Basic residues" evidence="2">
    <location>
        <begin position="2151"/>
        <end position="2163"/>
    </location>
</feature>
<feature type="compositionally biased region" description="Basic and acidic residues" evidence="2">
    <location>
        <begin position="7490"/>
        <end position="7511"/>
    </location>
</feature>
<dbReference type="EMBL" id="AEYI02002404">
    <property type="protein sequence ID" value="KFG28379.1"/>
    <property type="molecule type" value="Genomic_DNA"/>
</dbReference>
<feature type="region of interest" description="Disordered" evidence="2">
    <location>
        <begin position="205"/>
        <end position="273"/>
    </location>
</feature>
<feature type="compositionally biased region" description="Basic and acidic residues" evidence="2">
    <location>
        <begin position="838"/>
        <end position="852"/>
    </location>
</feature>
<dbReference type="GO" id="GO:0016567">
    <property type="term" value="P:protein ubiquitination"/>
    <property type="evidence" value="ECO:0007669"/>
    <property type="project" value="UniProtKB-UniPathway"/>
</dbReference>
<feature type="compositionally biased region" description="Acidic residues" evidence="2">
    <location>
        <begin position="5017"/>
        <end position="5033"/>
    </location>
</feature>
<feature type="region of interest" description="Disordered" evidence="2">
    <location>
        <begin position="3591"/>
        <end position="3734"/>
    </location>
</feature>
<dbReference type="Gene3D" id="1.10.8.10">
    <property type="entry name" value="DNA helicase RuvA subunit, C-terminal domain"/>
    <property type="match status" value="1"/>
</dbReference>
<name>A0A086J8B1_TOXGO</name>
<dbReference type="InterPro" id="IPR025527">
    <property type="entry name" value="HUWE1/Rev1_UBM"/>
</dbReference>
<evidence type="ECO:0000256" key="1">
    <source>
        <dbReference type="ARBA" id="ARBA00022679"/>
    </source>
</evidence>
<feature type="compositionally biased region" description="Basic and acidic residues" evidence="2">
    <location>
        <begin position="6683"/>
        <end position="6700"/>
    </location>
</feature>
<feature type="compositionally biased region" description="Low complexity" evidence="2">
    <location>
        <begin position="2402"/>
        <end position="2422"/>
    </location>
</feature>
<feature type="compositionally biased region" description="Low complexity" evidence="2">
    <location>
        <begin position="4605"/>
        <end position="4648"/>
    </location>
</feature>
<feature type="region of interest" description="Disordered" evidence="2">
    <location>
        <begin position="1664"/>
        <end position="1728"/>
    </location>
</feature>
<feature type="compositionally biased region" description="Basic and acidic residues" evidence="2">
    <location>
        <begin position="3877"/>
        <end position="3890"/>
    </location>
</feature>
<feature type="region of interest" description="Disordered" evidence="2">
    <location>
        <begin position="5838"/>
        <end position="5902"/>
    </location>
</feature>
<feature type="compositionally biased region" description="Acidic residues" evidence="2">
    <location>
        <begin position="4924"/>
        <end position="4954"/>
    </location>
</feature>